<feature type="coiled-coil region" evidence="1">
    <location>
        <begin position="157"/>
        <end position="194"/>
    </location>
</feature>
<dbReference type="Gene3D" id="3.90.1580.10">
    <property type="entry name" value="paralog of FGE (formylglycine-generating enzyme)"/>
    <property type="match status" value="1"/>
</dbReference>
<dbReference type="Pfam" id="PF03781">
    <property type="entry name" value="FGE-sulfatase"/>
    <property type="match status" value="1"/>
</dbReference>
<feature type="compositionally biased region" description="Pro residues" evidence="2">
    <location>
        <begin position="122"/>
        <end position="148"/>
    </location>
</feature>
<evidence type="ECO:0000256" key="2">
    <source>
        <dbReference type="SAM" id="MobiDB-lite"/>
    </source>
</evidence>
<protein>
    <submittedName>
        <fullName evidence="4">Serine/threonine protein kinase</fullName>
    </submittedName>
</protein>
<feature type="compositionally biased region" description="Low complexity" evidence="2">
    <location>
        <begin position="394"/>
        <end position="404"/>
    </location>
</feature>
<evidence type="ECO:0000313" key="5">
    <source>
        <dbReference type="Proteomes" id="UP000030700"/>
    </source>
</evidence>
<dbReference type="GO" id="GO:0004674">
    <property type="term" value="F:protein serine/threonine kinase activity"/>
    <property type="evidence" value="ECO:0007669"/>
    <property type="project" value="UniProtKB-KW"/>
</dbReference>
<dbReference type="InterPro" id="IPR042095">
    <property type="entry name" value="SUMF_sf"/>
</dbReference>
<feature type="compositionally biased region" description="Low complexity" evidence="2">
    <location>
        <begin position="374"/>
        <end position="387"/>
    </location>
</feature>
<keyword evidence="5" id="KW-1185">Reference proteome</keyword>
<dbReference type="HOGENOM" id="CLU_419013_0_0_0"/>
<dbReference type="PANTHER" id="PTHR23150">
    <property type="entry name" value="SULFATASE MODIFYING FACTOR 1, 2"/>
    <property type="match status" value="1"/>
</dbReference>
<dbReference type="InterPro" id="IPR051043">
    <property type="entry name" value="Sulfatase_Mod_Factor_Kinase"/>
</dbReference>
<dbReference type="PANTHER" id="PTHR23150:SF19">
    <property type="entry name" value="FORMYLGLYCINE-GENERATING ENZYME"/>
    <property type="match status" value="1"/>
</dbReference>
<accession>A0A081BRU5</accession>
<keyword evidence="4" id="KW-0808">Transferase</keyword>
<keyword evidence="4" id="KW-0723">Serine/threonine-protein kinase</keyword>
<organism evidence="4">
    <name type="scientific">Candidatus Moduliflexus flocculans</name>
    <dbReference type="NCBI Taxonomy" id="1499966"/>
    <lineage>
        <taxon>Bacteria</taxon>
        <taxon>Candidatus Moduliflexota</taxon>
        <taxon>Candidatus Moduliflexia</taxon>
        <taxon>Candidatus Moduliflexales</taxon>
        <taxon>Candidatus Moduliflexaceae</taxon>
    </lineage>
</organism>
<name>A0A081BRU5_9BACT</name>
<dbReference type="Proteomes" id="UP000030700">
    <property type="component" value="Unassembled WGS sequence"/>
</dbReference>
<dbReference type="GO" id="GO:0120147">
    <property type="term" value="F:formylglycine-generating oxidase activity"/>
    <property type="evidence" value="ECO:0007669"/>
    <property type="project" value="TreeGrafter"/>
</dbReference>
<evidence type="ECO:0000256" key="1">
    <source>
        <dbReference type="SAM" id="Coils"/>
    </source>
</evidence>
<dbReference type="AlphaFoldDB" id="A0A081BRU5"/>
<feature type="region of interest" description="Disordered" evidence="2">
    <location>
        <begin position="366"/>
        <end position="404"/>
    </location>
</feature>
<evidence type="ECO:0000313" key="4">
    <source>
        <dbReference type="EMBL" id="GAK54126.1"/>
    </source>
</evidence>
<feature type="region of interest" description="Disordered" evidence="2">
    <location>
        <begin position="121"/>
        <end position="153"/>
    </location>
</feature>
<feature type="domain" description="Sulfatase-modifying factor enzyme-like" evidence="3">
    <location>
        <begin position="417"/>
        <end position="652"/>
    </location>
</feature>
<evidence type="ECO:0000259" key="3">
    <source>
        <dbReference type="Pfam" id="PF03781"/>
    </source>
</evidence>
<keyword evidence="4" id="KW-0418">Kinase</keyword>
<dbReference type="InterPro" id="IPR016187">
    <property type="entry name" value="CTDL_fold"/>
</dbReference>
<sequence>MKVGARIYHIAAWITLFSALAVLSVSENAAAISLKVVVNPNVATLKLDDGPIIVSVKSQEKNLTYRWELSGPGRLQGQGPAVQYLLPAQLDAASASVVIAVTVTNQAGEERREQVEFAITAPPTPTPTKAPMPTSTPEPMPTATPTLPPTSSESFSLEDLEQAAEQEKRVRFEWEKKLQEMDAARAQVQAYEQQDISAALKIAAWQRFLAVFAANNPYTVQDDELRQFAQEKIRYWQAAPSVAPTIALEIAPTDAPMPMPTRSEIETWLAQANEYFEKTWFLTPENQNAFALYQKVLKRDPANAEAKTRIFDMMEQYRQKAEESAAEKPDRAEILYQRYLTIAMYARKQFQDQQLAREIAQVQEEMRQLKRPKTTPTATPAPTLIPTSKATAKPTNAQLAPTPQPATAWVDPILGMSFVWVPNGCFQMGSPPNEVGRDIDENPIHEVCLNGFWIGQYEVTQAQWRRVMGENPSFFAETPNGSGSSAYPVENISWDDTQEFLKKLNAAAQSAKTDGQAPVQFRLPTEAEWEYACRAGTQTAYYFGNDAAQLKEYAWYLENADGQTHQIGERRPNAWGIYDMHGNVWEWCADAWNETYIGHPTDGSARIANADEMRRVARGGALNNLPWFLRCADRHWDWRDNRNFARGVRIVRAP</sequence>
<dbReference type="EMBL" id="DF820460">
    <property type="protein sequence ID" value="GAK54126.1"/>
    <property type="molecule type" value="Genomic_DNA"/>
</dbReference>
<gene>
    <name evidence="4" type="ORF">U14_05404</name>
</gene>
<reference evidence="4" key="1">
    <citation type="journal article" date="2015" name="PeerJ">
        <title>First genomic representation of candidate bacterial phylum KSB3 points to enhanced environmental sensing as a trigger of wastewater bulking.</title>
        <authorList>
            <person name="Sekiguchi Y."/>
            <person name="Ohashi A."/>
            <person name="Parks D.H."/>
            <person name="Yamauchi T."/>
            <person name="Tyson G.W."/>
            <person name="Hugenholtz P."/>
        </authorList>
    </citation>
    <scope>NUCLEOTIDE SEQUENCE [LARGE SCALE GENOMIC DNA]</scope>
</reference>
<dbReference type="InterPro" id="IPR005532">
    <property type="entry name" value="SUMF_dom"/>
</dbReference>
<dbReference type="SUPFAM" id="SSF56436">
    <property type="entry name" value="C-type lectin-like"/>
    <property type="match status" value="1"/>
</dbReference>
<keyword evidence="1" id="KW-0175">Coiled coil</keyword>
<proteinExistence type="predicted"/>
<dbReference type="STRING" id="1499966.U14_05404"/>